<dbReference type="GeneTree" id="ENSGT01010000223369"/>
<feature type="region of interest" description="Disordered" evidence="1">
    <location>
        <begin position="22"/>
        <end position="84"/>
    </location>
</feature>
<keyword evidence="3" id="KW-1185">Reference proteome</keyword>
<dbReference type="Ensembl" id="ENSSLUT00000049202.1">
    <property type="protein sequence ID" value="ENSSLUP00000047750.1"/>
    <property type="gene ID" value="ENSSLUG00000020973.1"/>
</dbReference>
<sequence>AEITRGEGTDIRLYFSNTLAPPARCEPCQSMKGPAGEPGAPGPKGSMGTPGYPGRSGTPGYPGPSGMQGPAGLKGDMTHPFLRE</sequence>
<organism evidence="2 3">
    <name type="scientific">Sander lucioperca</name>
    <name type="common">Pike-perch</name>
    <name type="synonym">Perca lucioperca</name>
    <dbReference type="NCBI Taxonomy" id="283035"/>
    <lineage>
        <taxon>Eukaryota</taxon>
        <taxon>Metazoa</taxon>
        <taxon>Chordata</taxon>
        <taxon>Craniata</taxon>
        <taxon>Vertebrata</taxon>
        <taxon>Euteleostomi</taxon>
        <taxon>Actinopterygii</taxon>
        <taxon>Neopterygii</taxon>
        <taxon>Teleostei</taxon>
        <taxon>Neoteleostei</taxon>
        <taxon>Acanthomorphata</taxon>
        <taxon>Eupercaria</taxon>
        <taxon>Perciformes</taxon>
        <taxon>Percoidei</taxon>
        <taxon>Percidae</taxon>
        <taxon>Luciopercinae</taxon>
        <taxon>Sander</taxon>
    </lineage>
</organism>
<dbReference type="InterPro" id="IPR008160">
    <property type="entry name" value="Collagen"/>
</dbReference>
<evidence type="ECO:0000313" key="3">
    <source>
        <dbReference type="Proteomes" id="UP000694568"/>
    </source>
</evidence>
<proteinExistence type="predicted"/>
<name>A0A8D0A6U5_SANLU</name>
<dbReference type="AlphaFoldDB" id="A0A8D0A6U5"/>
<evidence type="ECO:0000256" key="1">
    <source>
        <dbReference type="SAM" id="MobiDB-lite"/>
    </source>
</evidence>
<reference evidence="2" key="1">
    <citation type="submission" date="2025-08" db="UniProtKB">
        <authorList>
            <consortium name="Ensembl"/>
        </authorList>
    </citation>
    <scope>IDENTIFICATION</scope>
</reference>
<protein>
    <submittedName>
        <fullName evidence="2">Uncharacterized protein</fullName>
    </submittedName>
</protein>
<accession>A0A8D0A6U5</accession>
<evidence type="ECO:0000313" key="2">
    <source>
        <dbReference type="Ensembl" id="ENSSLUP00000047750.1"/>
    </source>
</evidence>
<reference evidence="2" key="2">
    <citation type="submission" date="2025-09" db="UniProtKB">
        <authorList>
            <consortium name="Ensembl"/>
        </authorList>
    </citation>
    <scope>IDENTIFICATION</scope>
</reference>
<dbReference type="Pfam" id="PF01391">
    <property type="entry name" value="Collagen"/>
    <property type="match status" value="1"/>
</dbReference>
<dbReference type="Proteomes" id="UP000694568">
    <property type="component" value="Unplaced"/>
</dbReference>